<gene>
    <name evidence="1" type="ORF">K435DRAFT_724172</name>
</gene>
<dbReference type="OrthoDB" id="3192267at2759"/>
<protein>
    <submittedName>
        <fullName evidence="1">Uncharacterized protein</fullName>
    </submittedName>
</protein>
<proteinExistence type="predicted"/>
<dbReference type="AlphaFoldDB" id="A0A4S8LYN0"/>
<evidence type="ECO:0000313" key="2">
    <source>
        <dbReference type="Proteomes" id="UP000297245"/>
    </source>
</evidence>
<dbReference type="Proteomes" id="UP000297245">
    <property type="component" value="Unassembled WGS sequence"/>
</dbReference>
<accession>A0A4S8LYN0</accession>
<organism evidence="1 2">
    <name type="scientific">Dendrothele bispora (strain CBS 962.96)</name>
    <dbReference type="NCBI Taxonomy" id="1314807"/>
    <lineage>
        <taxon>Eukaryota</taxon>
        <taxon>Fungi</taxon>
        <taxon>Dikarya</taxon>
        <taxon>Basidiomycota</taxon>
        <taxon>Agaricomycotina</taxon>
        <taxon>Agaricomycetes</taxon>
        <taxon>Agaricomycetidae</taxon>
        <taxon>Agaricales</taxon>
        <taxon>Agaricales incertae sedis</taxon>
        <taxon>Dendrothele</taxon>
    </lineage>
</organism>
<keyword evidence="2" id="KW-1185">Reference proteome</keyword>
<dbReference type="EMBL" id="ML179214">
    <property type="protein sequence ID" value="THU94824.1"/>
    <property type="molecule type" value="Genomic_DNA"/>
</dbReference>
<sequence length="148" mass="16132">MDPPPHYILFSSNSASSTALGHPTIQYHYADDSPVSLLPQHPDEHVLLLTYDPNSSSSPSAVSTSRNVVVTGVKVEEAPGAAAQEEKHNDRMYIIETISNPADPKHSTQNTMEHQSPHSALAQFKQRNALLRRALAYPDITHNAASPT</sequence>
<name>A0A4S8LYN0_DENBC</name>
<reference evidence="1 2" key="1">
    <citation type="journal article" date="2019" name="Nat. Ecol. Evol.">
        <title>Megaphylogeny resolves global patterns of mushroom evolution.</title>
        <authorList>
            <person name="Varga T."/>
            <person name="Krizsan K."/>
            <person name="Foldi C."/>
            <person name="Dima B."/>
            <person name="Sanchez-Garcia M."/>
            <person name="Sanchez-Ramirez S."/>
            <person name="Szollosi G.J."/>
            <person name="Szarkandi J.G."/>
            <person name="Papp V."/>
            <person name="Albert L."/>
            <person name="Andreopoulos W."/>
            <person name="Angelini C."/>
            <person name="Antonin V."/>
            <person name="Barry K.W."/>
            <person name="Bougher N.L."/>
            <person name="Buchanan P."/>
            <person name="Buyck B."/>
            <person name="Bense V."/>
            <person name="Catcheside P."/>
            <person name="Chovatia M."/>
            <person name="Cooper J."/>
            <person name="Damon W."/>
            <person name="Desjardin D."/>
            <person name="Finy P."/>
            <person name="Geml J."/>
            <person name="Haridas S."/>
            <person name="Hughes K."/>
            <person name="Justo A."/>
            <person name="Karasinski D."/>
            <person name="Kautmanova I."/>
            <person name="Kiss B."/>
            <person name="Kocsube S."/>
            <person name="Kotiranta H."/>
            <person name="LaButti K.M."/>
            <person name="Lechner B.E."/>
            <person name="Liimatainen K."/>
            <person name="Lipzen A."/>
            <person name="Lukacs Z."/>
            <person name="Mihaltcheva S."/>
            <person name="Morgado L.N."/>
            <person name="Niskanen T."/>
            <person name="Noordeloos M.E."/>
            <person name="Ohm R.A."/>
            <person name="Ortiz-Santana B."/>
            <person name="Ovrebo C."/>
            <person name="Racz N."/>
            <person name="Riley R."/>
            <person name="Savchenko A."/>
            <person name="Shiryaev A."/>
            <person name="Soop K."/>
            <person name="Spirin V."/>
            <person name="Szebenyi C."/>
            <person name="Tomsovsky M."/>
            <person name="Tulloss R.E."/>
            <person name="Uehling J."/>
            <person name="Grigoriev I.V."/>
            <person name="Vagvolgyi C."/>
            <person name="Papp T."/>
            <person name="Martin F.M."/>
            <person name="Miettinen O."/>
            <person name="Hibbett D.S."/>
            <person name="Nagy L.G."/>
        </authorList>
    </citation>
    <scope>NUCLEOTIDE SEQUENCE [LARGE SCALE GENOMIC DNA]</scope>
    <source>
        <strain evidence="1 2">CBS 962.96</strain>
    </source>
</reference>
<evidence type="ECO:0000313" key="1">
    <source>
        <dbReference type="EMBL" id="THU94824.1"/>
    </source>
</evidence>